<protein>
    <submittedName>
        <fullName evidence="1">Uncharacterized protein</fullName>
    </submittedName>
</protein>
<sequence length="91" mass="10093">MASTTTDAKFRDEISVKFTREYKAWVLNDETGKNDAEHTVTPGQTGTVLSSMTSSGQYTGYVGRRYTVRLHGLSSHITLVAVEEELLDHAQ</sequence>
<reference evidence="1 2" key="1">
    <citation type="submission" date="2019-01" db="EMBL/GenBank/DDBJ databases">
        <title>Draft genome sequence of Psathyrella aberdarensis IHI B618.</title>
        <authorList>
            <person name="Buettner E."/>
            <person name="Kellner H."/>
        </authorList>
    </citation>
    <scope>NUCLEOTIDE SEQUENCE [LARGE SCALE GENOMIC DNA]</scope>
    <source>
        <strain evidence="1 2">IHI B618</strain>
    </source>
</reference>
<keyword evidence="2" id="KW-1185">Reference proteome</keyword>
<dbReference type="EMBL" id="SDEE01001137">
    <property type="protein sequence ID" value="RXW12738.1"/>
    <property type="molecule type" value="Genomic_DNA"/>
</dbReference>
<accession>A0A4V1Q1T8</accession>
<dbReference type="Proteomes" id="UP000290288">
    <property type="component" value="Unassembled WGS sequence"/>
</dbReference>
<organism evidence="1 2">
    <name type="scientific">Candolleomyces aberdarensis</name>
    <dbReference type="NCBI Taxonomy" id="2316362"/>
    <lineage>
        <taxon>Eukaryota</taxon>
        <taxon>Fungi</taxon>
        <taxon>Dikarya</taxon>
        <taxon>Basidiomycota</taxon>
        <taxon>Agaricomycotina</taxon>
        <taxon>Agaricomycetes</taxon>
        <taxon>Agaricomycetidae</taxon>
        <taxon>Agaricales</taxon>
        <taxon>Agaricineae</taxon>
        <taxon>Psathyrellaceae</taxon>
        <taxon>Candolleomyces</taxon>
    </lineage>
</organism>
<evidence type="ECO:0000313" key="1">
    <source>
        <dbReference type="EMBL" id="RXW12738.1"/>
    </source>
</evidence>
<proteinExistence type="predicted"/>
<dbReference type="OrthoDB" id="10302656at2759"/>
<dbReference type="AlphaFoldDB" id="A0A4V1Q1T8"/>
<comment type="caution">
    <text evidence="1">The sequence shown here is derived from an EMBL/GenBank/DDBJ whole genome shotgun (WGS) entry which is preliminary data.</text>
</comment>
<evidence type="ECO:0000313" key="2">
    <source>
        <dbReference type="Proteomes" id="UP000290288"/>
    </source>
</evidence>
<name>A0A4V1Q1T8_9AGAR</name>
<gene>
    <name evidence="1" type="ORF">EST38_g13117</name>
</gene>